<dbReference type="GO" id="GO:0000272">
    <property type="term" value="P:polysaccharide catabolic process"/>
    <property type="evidence" value="ECO:0007669"/>
    <property type="project" value="InterPro"/>
</dbReference>
<protein>
    <recommendedName>
        <fullName evidence="3">Dockerin domain-containing protein</fullName>
    </recommendedName>
</protein>
<sequence>MIAAVAVVAVVLVAGAFVILNNDDDGTKNAAIASQLQIRGNANDDYTIDGKDLDIVNDVIAGTKTLAEYPLADVNNDGVVNDDDVSLLKDLIDRKDGTTVYVVCLDRNGKSTTVQVTYPLRNVVPYGTNMQLPTLYANGGQYVVGYFVSSYTTAEASISSTARDLEGSQRSISDAAWSNFTALDASISGGLGAILVDYSGIAQISEKRMGDLNDAGIPMICYESADATTEITTVLTLGFLFGGECETMGVKYAQTAWNLIEEINDKLKDVKDEDKTSYICCTMYIYICGASSSFNTSATTAGGVAYASLNSDFNSTYTKNSTKMTSVEALSKFTDVDVIINNRSMDWGLTAEEIKDLVIDTWDHDNSGKLSTAYFAKFLDKLVYIDNLLPGAVKLAYMAHAMYGDTFSREWADGVLQDYIDMGTLPLKGQTLDTVLAYIDLSTYNAVTA</sequence>
<dbReference type="SUPFAM" id="SSF63446">
    <property type="entry name" value="Type I dockerin domain"/>
    <property type="match status" value="1"/>
</dbReference>
<accession>A0A3G3IHV9</accession>
<evidence type="ECO:0000313" key="2">
    <source>
        <dbReference type="Proteomes" id="UP000273278"/>
    </source>
</evidence>
<proteinExistence type="predicted"/>
<name>A0A3G3IHV9_9ARCH</name>
<dbReference type="AlphaFoldDB" id="A0A3G3IHV9"/>
<reference evidence="1 2" key="1">
    <citation type="submission" date="2016-10" db="EMBL/GenBank/DDBJ databases">
        <title>Complete genome of the TMA-utilizing, human hosted archaeon Methanomethylophilus alvus Gen. nov, sp. nov., strain Mx-05, derived from a pure culture.</title>
        <authorList>
            <person name="Brugere J.-F."/>
            <person name="Ben Hania W."/>
            <person name="Chaudhary P.P."/>
            <person name="Gaci N."/>
            <person name="Borrel G."/>
            <person name="Cao Van Tuat L."/>
            <person name="Fardeau M.-L."/>
            <person name="Harris H.M.B."/>
            <person name="O'Toole P.W."/>
            <person name="Ollivier B."/>
        </authorList>
    </citation>
    <scope>NUCLEOTIDE SEQUENCE [LARGE SCALE GENOMIC DNA]</scope>
    <source>
        <strain evidence="1 2">Mx-05</strain>
    </source>
</reference>
<dbReference type="OMA" id="AYMAHAM"/>
<dbReference type="CDD" id="cd14256">
    <property type="entry name" value="Dockerin_I"/>
    <property type="match status" value="1"/>
</dbReference>
<evidence type="ECO:0008006" key="3">
    <source>
        <dbReference type="Google" id="ProtNLM"/>
    </source>
</evidence>
<gene>
    <name evidence="1" type="ORF">BKD89_05955</name>
</gene>
<dbReference type="EMBL" id="CP017686">
    <property type="protein sequence ID" value="AYQ55341.1"/>
    <property type="molecule type" value="Genomic_DNA"/>
</dbReference>
<evidence type="ECO:0000313" key="1">
    <source>
        <dbReference type="EMBL" id="AYQ55341.1"/>
    </source>
</evidence>
<organism evidence="1 2">
    <name type="scientific">Methanomethylophilus alvi</name>
    <dbReference type="NCBI Taxonomy" id="1291540"/>
    <lineage>
        <taxon>Archaea</taxon>
        <taxon>Methanobacteriati</taxon>
        <taxon>Thermoplasmatota</taxon>
        <taxon>Thermoplasmata</taxon>
        <taxon>Methanomassiliicoccales</taxon>
        <taxon>Methanomethylophilaceae</taxon>
        <taxon>Methanomethylophilus</taxon>
    </lineage>
</organism>
<dbReference type="Gene3D" id="1.10.1330.10">
    <property type="entry name" value="Dockerin domain"/>
    <property type="match status" value="1"/>
</dbReference>
<dbReference type="Proteomes" id="UP000273278">
    <property type="component" value="Chromosome"/>
</dbReference>
<dbReference type="InterPro" id="IPR036439">
    <property type="entry name" value="Dockerin_dom_sf"/>
</dbReference>